<evidence type="ECO:0000256" key="1">
    <source>
        <dbReference type="ARBA" id="ARBA00022603"/>
    </source>
</evidence>
<dbReference type="Gene3D" id="3.40.50.150">
    <property type="entry name" value="Vaccinia Virus protein VP39"/>
    <property type="match status" value="1"/>
</dbReference>
<dbReference type="GO" id="GO:0032259">
    <property type="term" value="P:methylation"/>
    <property type="evidence" value="ECO:0007669"/>
    <property type="project" value="UniProtKB-KW"/>
</dbReference>
<comment type="subunit">
    <text evidence="3">Monomer.</text>
</comment>
<gene>
    <name evidence="3 5" type="primary">egtD</name>
    <name evidence="5" type="ORF">Ari01nite_60750</name>
</gene>
<dbReference type="GO" id="GO:0052699">
    <property type="term" value="P:ergothioneine biosynthetic process"/>
    <property type="evidence" value="ECO:0007669"/>
    <property type="project" value="UniProtKB-UniRule"/>
</dbReference>
<dbReference type="EMBL" id="BOMV01000064">
    <property type="protein sequence ID" value="GIE98610.1"/>
    <property type="molecule type" value="Genomic_DNA"/>
</dbReference>
<feature type="binding site" evidence="3">
    <location>
        <position position="87"/>
    </location>
    <ligand>
        <name>S-adenosyl-L-methionine</name>
        <dbReference type="ChEBI" id="CHEBI:59789"/>
    </ligand>
</feature>
<feature type="binding site" evidence="3">
    <location>
        <position position="57"/>
    </location>
    <ligand>
        <name>L-histidine</name>
        <dbReference type="ChEBI" id="CHEBI:57595"/>
    </ligand>
</feature>
<comment type="pathway">
    <text evidence="3">Amino-acid biosynthesis; ergothioneine biosynthesis.</text>
</comment>
<keyword evidence="1 3" id="KW-0489">Methyltransferase</keyword>
<dbReference type="InterPro" id="IPR035094">
    <property type="entry name" value="EgtD"/>
</dbReference>
<dbReference type="Pfam" id="PF10017">
    <property type="entry name" value="Methyltransf_33"/>
    <property type="match status" value="1"/>
</dbReference>
<dbReference type="Proteomes" id="UP000636960">
    <property type="component" value="Unassembled WGS sequence"/>
</dbReference>
<dbReference type="InterPro" id="IPR019257">
    <property type="entry name" value="MeTrfase_dom"/>
</dbReference>
<protein>
    <recommendedName>
        <fullName evidence="3">Histidine N-alpha-methyltransferase</fullName>
        <ecNumber evidence="3">2.1.1.44</ecNumber>
    </recommendedName>
    <alternativeName>
        <fullName evidence="3">Histidine trimethyltransferase</fullName>
    </alternativeName>
</protein>
<feature type="domain" description="Histidine-specific methyltransferase SAM-dependent" evidence="4">
    <location>
        <begin position="20"/>
        <end position="321"/>
    </location>
</feature>
<comment type="catalytic activity">
    <reaction evidence="3">
        <text>L-histidine + 3 S-adenosyl-L-methionine = hercynine + 3 S-adenosyl-L-homocysteine + 3 H(+)</text>
        <dbReference type="Rhea" id="RHEA:38471"/>
        <dbReference type="ChEBI" id="CHEBI:15378"/>
        <dbReference type="ChEBI" id="CHEBI:15781"/>
        <dbReference type="ChEBI" id="CHEBI:57595"/>
        <dbReference type="ChEBI" id="CHEBI:57856"/>
        <dbReference type="ChEBI" id="CHEBI:59789"/>
        <dbReference type="EC" id="2.1.1.44"/>
    </reaction>
</comment>
<keyword evidence="2 3" id="KW-0808">Transferase</keyword>
<comment type="function">
    <text evidence="3">Catalyzes the SAM-dependent triple methylation of the alpha-amino group of histidine to form hercynine, a step in the biosynthesis pathway of ergothioneine.</text>
</comment>
<dbReference type="GO" id="GO:0008276">
    <property type="term" value="F:protein methyltransferase activity"/>
    <property type="evidence" value="ECO:0007669"/>
    <property type="project" value="InterPro"/>
</dbReference>
<evidence type="ECO:0000313" key="6">
    <source>
        <dbReference type="Proteomes" id="UP000636960"/>
    </source>
</evidence>
<dbReference type="PANTHER" id="PTHR43397">
    <property type="entry name" value="ERGOTHIONEINE BIOSYNTHESIS PROTEIN 1"/>
    <property type="match status" value="1"/>
</dbReference>
<feature type="binding site" evidence="3">
    <location>
        <begin position="142"/>
        <end position="143"/>
    </location>
    <ligand>
        <name>S-adenosyl-L-methionine</name>
        <dbReference type="ChEBI" id="CHEBI:59789"/>
    </ligand>
</feature>
<evidence type="ECO:0000313" key="5">
    <source>
        <dbReference type="EMBL" id="GIE98610.1"/>
    </source>
</evidence>
<feature type="binding site" evidence="3">
    <location>
        <position position="167"/>
    </location>
    <ligand>
        <name>L-histidine</name>
        <dbReference type="ChEBI" id="CHEBI:57595"/>
    </ligand>
</feature>
<dbReference type="PIRSF" id="PIRSF018005">
    <property type="entry name" value="UCP018005"/>
    <property type="match status" value="1"/>
</dbReference>
<dbReference type="SUPFAM" id="SSF53335">
    <property type="entry name" value="S-adenosyl-L-methionine-dependent methyltransferases"/>
    <property type="match status" value="1"/>
</dbReference>
<dbReference type="InterPro" id="IPR032888">
    <property type="entry name" value="EgtD_Actinobacteria"/>
</dbReference>
<organism evidence="5 6">
    <name type="scientific">Paractinoplanes rishiriensis</name>
    <dbReference type="NCBI Taxonomy" id="1050105"/>
    <lineage>
        <taxon>Bacteria</taxon>
        <taxon>Bacillati</taxon>
        <taxon>Actinomycetota</taxon>
        <taxon>Actinomycetes</taxon>
        <taxon>Micromonosporales</taxon>
        <taxon>Micromonosporaceae</taxon>
        <taxon>Paractinoplanes</taxon>
    </lineage>
</organism>
<dbReference type="PANTHER" id="PTHR43397:SF1">
    <property type="entry name" value="ERGOTHIONEINE BIOSYNTHESIS PROTEIN 1"/>
    <property type="match status" value="1"/>
</dbReference>
<reference evidence="5" key="1">
    <citation type="submission" date="2021-01" db="EMBL/GenBank/DDBJ databases">
        <title>Whole genome shotgun sequence of Actinoplanes rishiriensis NBRC 108556.</title>
        <authorList>
            <person name="Komaki H."/>
            <person name="Tamura T."/>
        </authorList>
    </citation>
    <scope>NUCLEOTIDE SEQUENCE</scope>
    <source>
        <strain evidence="5">NBRC 108556</strain>
    </source>
</reference>
<feature type="binding site" evidence="3">
    <location>
        <begin position="283"/>
        <end position="285"/>
    </location>
    <ligand>
        <name>L-histidine</name>
        <dbReference type="ChEBI" id="CHEBI:57595"/>
    </ligand>
</feature>
<dbReference type="EC" id="2.1.1.44" evidence="3"/>
<keyword evidence="3" id="KW-0949">S-adenosyl-L-methionine</keyword>
<accession>A0A919K0Y2</accession>
<name>A0A919K0Y2_9ACTN</name>
<sequence>MNAPALEVHLDADDLARTLRADVLTGLTATPKWLPPKWFYDARGSELFEQITELPEYYPTRTERKILQARAADIARHTGARTLLELGSGYSTKTRLLLDALTTAGTLTAFVPMDVSPSALEAAAARIATDYPGLRVHNIVGDMTRHLKHLPSGTDRMIAFLGGTIGNLVPAERAAFLADVRAVLDVGEHLLLGTDLVKSPRVVVPAYDDAQGVTANFNRNVLRVLNQSLNADFDLDGFAHVALWNPDQNWIEMRLRARWPMRVTIPDLNLTVDFAAGEELRTEVSAKFHRAGVEYELTEAGFTLDHWWTDPDNLFAVSLARAT</sequence>
<dbReference type="RefSeq" id="WP_203785634.1">
    <property type="nucleotide sequence ID" value="NZ_BOMV01000064.1"/>
</dbReference>
<dbReference type="InterPro" id="IPR029063">
    <property type="entry name" value="SAM-dependent_MTases_sf"/>
</dbReference>
<dbReference type="GO" id="GO:0052706">
    <property type="term" value="F:L-histidine N(alpha)-methyltransferase activity"/>
    <property type="evidence" value="ECO:0007669"/>
    <property type="project" value="UniProtKB-UniRule"/>
</dbReference>
<comment type="similarity">
    <text evidence="3">Belongs to the methyltransferase superfamily. EgtD family.</text>
</comment>
<dbReference type="InterPro" id="IPR017804">
    <property type="entry name" value="MeTrfase_EgtD-like"/>
</dbReference>
<comment type="caution">
    <text evidence="5">The sequence shown here is derived from an EMBL/GenBank/DDBJ whole genome shotgun (WGS) entry which is preliminary data.</text>
</comment>
<dbReference type="HAMAP" id="MF_02037">
    <property type="entry name" value="EgtD"/>
    <property type="match status" value="1"/>
</dbReference>
<feature type="binding site" evidence="3">
    <location>
        <position position="93"/>
    </location>
    <ligand>
        <name>S-adenosyl-L-methionine</name>
        <dbReference type="ChEBI" id="CHEBI:59789"/>
    </ligand>
</feature>
<dbReference type="AlphaFoldDB" id="A0A919K0Y2"/>
<proteinExistence type="inferred from homology"/>
<evidence type="ECO:0000256" key="2">
    <source>
        <dbReference type="ARBA" id="ARBA00022679"/>
    </source>
</evidence>
<dbReference type="InterPro" id="IPR051128">
    <property type="entry name" value="EgtD_Methyltrsf_superfamily"/>
</dbReference>
<dbReference type="NCBIfam" id="TIGR03438">
    <property type="entry name" value="egtD_ergothio"/>
    <property type="match status" value="1"/>
</dbReference>
<feature type="binding site" evidence="3">
    <location>
        <position position="114"/>
    </location>
    <ligand>
        <name>S-adenosyl-L-methionine</name>
        <dbReference type="ChEBI" id="CHEBI:59789"/>
    </ligand>
</feature>
<evidence type="ECO:0000256" key="3">
    <source>
        <dbReference type="HAMAP-Rule" id="MF_02037"/>
    </source>
</evidence>
<evidence type="ECO:0000259" key="4">
    <source>
        <dbReference type="Pfam" id="PF10017"/>
    </source>
</evidence>
<feature type="binding site" evidence="3">
    <location>
        <position position="207"/>
    </location>
    <ligand>
        <name>L-histidine</name>
        <dbReference type="ChEBI" id="CHEBI:57595"/>
    </ligand>
</feature>
<keyword evidence="6" id="KW-1185">Reference proteome</keyword>